<name>A0A923FLG8_9PSED</name>
<reference evidence="5" key="2">
    <citation type="submission" date="2020-07" db="EMBL/GenBank/DDBJ databases">
        <authorList>
            <person name="Lood C."/>
            <person name="Girard L."/>
        </authorList>
    </citation>
    <scope>NUCLEOTIDE SEQUENCE</scope>
    <source>
        <strain evidence="5">SWRI102</strain>
    </source>
</reference>
<evidence type="ECO:0000313" key="7">
    <source>
        <dbReference type="Proteomes" id="UP000659438"/>
    </source>
</evidence>
<organism evidence="5">
    <name type="scientific">Pseudomonas marvdashtae</name>
    <dbReference type="NCBI Taxonomy" id="2745500"/>
    <lineage>
        <taxon>Bacteria</taxon>
        <taxon>Pseudomonadati</taxon>
        <taxon>Pseudomonadota</taxon>
        <taxon>Gammaproteobacteria</taxon>
        <taxon>Pseudomonadales</taxon>
        <taxon>Pseudomonadaceae</taxon>
        <taxon>Pseudomonas</taxon>
    </lineage>
</organism>
<accession>A0A923FLG8</accession>
<dbReference type="Pfam" id="PF20148">
    <property type="entry name" value="DUF6531"/>
    <property type="match status" value="1"/>
</dbReference>
<evidence type="ECO:0000313" key="5">
    <source>
        <dbReference type="EMBL" id="MBC3394718.1"/>
    </source>
</evidence>
<proteinExistence type="predicted"/>
<dbReference type="InterPro" id="IPR006530">
    <property type="entry name" value="YD"/>
</dbReference>
<evidence type="ECO:0000259" key="4">
    <source>
        <dbReference type="Pfam" id="PF25023"/>
    </source>
</evidence>
<dbReference type="Gene3D" id="2.180.10.10">
    <property type="entry name" value="RHS repeat-associated core"/>
    <property type="match status" value="1"/>
</dbReference>
<reference evidence="5 7" key="1">
    <citation type="journal article" date="2020" name="Microorganisms">
        <title>Reliable Identification of Environmental Pseudomonas Isolates Using the rpoD Gene.</title>
        <authorList>
            <consortium name="The Broad Institute Genome Sequencing Platform"/>
            <person name="Girard L."/>
            <person name="Lood C."/>
            <person name="Rokni-Zadeh H."/>
            <person name="van Noort V."/>
            <person name="Lavigne R."/>
            <person name="De Mot R."/>
        </authorList>
    </citation>
    <scope>NUCLEOTIDE SEQUENCE</scope>
    <source>
        <strain evidence="5 7">SWRI102</strain>
    </source>
</reference>
<feature type="signal peptide" evidence="2">
    <location>
        <begin position="1"/>
        <end position="24"/>
    </location>
</feature>
<dbReference type="EMBL" id="JABWQX010000001">
    <property type="protein sequence ID" value="MBC3394718.1"/>
    <property type="molecule type" value="Genomic_DNA"/>
</dbReference>
<evidence type="ECO:0000313" key="6">
    <source>
        <dbReference type="EMBL" id="MBV4552173.1"/>
    </source>
</evidence>
<keyword evidence="7" id="KW-1185">Reference proteome</keyword>
<sequence length="494" mass="56128">MLCKQLFTYSLLLLSLAVNLQALAEEYYWTIQQFPEHLQKRQPSPELACKWLHEEYEEIWNYTPPVATEDDHIWHCHMIYGKDSLNDSYGAVSILRSGNTCSENQQFNKTSDQCETQGVDSGCPMSLAGNPINFATGYKIQTENDYSTAHAHPSANPLDFSRFYRSVDGVWRHSYSSWLSLEENLITLIHLNGSRSFFEKKGTSYEARPPETGTLVYQSDRWSYHARNNRSLEFDSNGRLIALIKSGSTLSITYLDNIATVTDGFGNTLKFTEDTLKQPLTVTADNVNISYTYNDHKQLTSMTINHPNHTENKQYLYQDPNNSRLLTGIIDERGVRYATWTYDEQGRAISSEHAAGAEKVLVSYNSDGSSNVTNALGKQTHYQFELIQGIKRIKSITGLPSVNRPDSNSTFTYDTRGLLTTKTDNNGNITTYLYNDRGLETSRTEASGTSQARTITTEWHPTLYSPVRINEPDRSIQYTYDTQGRQLSKTIISR</sequence>
<dbReference type="Pfam" id="PF25023">
    <property type="entry name" value="TEN_YD-shell"/>
    <property type="match status" value="1"/>
</dbReference>
<evidence type="ECO:0000259" key="3">
    <source>
        <dbReference type="Pfam" id="PF20148"/>
    </source>
</evidence>
<comment type="caution">
    <text evidence="5">The sequence shown here is derived from an EMBL/GenBank/DDBJ whole genome shotgun (WGS) entry which is preliminary data.</text>
</comment>
<dbReference type="AlphaFoldDB" id="A0A923FLG8"/>
<dbReference type="NCBIfam" id="TIGR01643">
    <property type="entry name" value="YD_repeat_2x"/>
    <property type="match status" value="1"/>
</dbReference>
<reference evidence="6" key="3">
    <citation type="submission" date="2021-06" db="EMBL/GenBank/DDBJ databases">
        <title>Updating the genus Pseudomonas: Description of 43 new species and partition of the Pseudomonas putida group.</title>
        <authorList>
            <person name="Girard L."/>
            <person name="Lood C."/>
            <person name="Vandamme P."/>
            <person name="Rokni-Zadeh H."/>
            <person name="Van Noort V."/>
            <person name="Hofte M."/>
            <person name="Lavigne R."/>
            <person name="De Mot R."/>
        </authorList>
    </citation>
    <scope>NUCLEOTIDE SEQUENCE</scope>
    <source>
        <strain evidence="6">SWRI102</strain>
    </source>
</reference>
<evidence type="ECO:0000256" key="2">
    <source>
        <dbReference type="SAM" id="SignalP"/>
    </source>
</evidence>
<dbReference type="Proteomes" id="UP000659438">
    <property type="component" value="Unassembled WGS sequence"/>
</dbReference>
<keyword evidence="2" id="KW-0732">Signal</keyword>
<dbReference type="InterPro" id="IPR056823">
    <property type="entry name" value="TEN-like_YD-shell"/>
</dbReference>
<gene>
    <name evidence="6" type="ORF">HU742_013575</name>
    <name evidence="5" type="ORF">HU742_05830</name>
</gene>
<feature type="chain" id="PRO_5044695577" evidence="2">
    <location>
        <begin position="25"/>
        <end position="494"/>
    </location>
</feature>
<protein>
    <submittedName>
        <fullName evidence="5">RHS repeat protein</fullName>
    </submittedName>
</protein>
<dbReference type="EMBL" id="JABWQX020000001">
    <property type="protein sequence ID" value="MBV4552173.1"/>
    <property type="molecule type" value="Genomic_DNA"/>
</dbReference>
<dbReference type="InterPro" id="IPR045351">
    <property type="entry name" value="DUF6531"/>
</dbReference>
<keyword evidence="1" id="KW-0677">Repeat</keyword>
<evidence type="ECO:0000256" key="1">
    <source>
        <dbReference type="ARBA" id="ARBA00022737"/>
    </source>
</evidence>
<feature type="domain" description="Teneurin-like YD-shell" evidence="4">
    <location>
        <begin position="358"/>
        <end position="448"/>
    </location>
</feature>
<feature type="domain" description="DUF6531" evidence="3">
    <location>
        <begin position="129"/>
        <end position="196"/>
    </location>
</feature>
<dbReference type="RefSeq" id="WP_186639364.1">
    <property type="nucleotide sequence ID" value="NZ_JABWQX020000001.1"/>
</dbReference>